<dbReference type="PANTHER" id="PTHR20883">
    <property type="entry name" value="PHYTANOYL-COA DIOXYGENASE DOMAIN CONTAINING 1"/>
    <property type="match status" value="1"/>
</dbReference>
<gene>
    <name evidence="4" type="ORF">PECAL_5P11350</name>
</gene>
<reference evidence="4" key="1">
    <citation type="submission" date="2021-11" db="EMBL/GenBank/DDBJ databases">
        <authorList>
            <consortium name="Genoscope - CEA"/>
            <person name="William W."/>
        </authorList>
    </citation>
    <scope>NUCLEOTIDE SEQUENCE</scope>
</reference>
<feature type="region of interest" description="Disordered" evidence="2">
    <location>
        <begin position="1"/>
        <end position="27"/>
    </location>
</feature>
<dbReference type="InterPro" id="IPR003347">
    <property type="entry name" value="JmjC_dom"/>
</dbReference>
<evidence type="ECO:0000259" key="3">
    <source>
        <dbReference type="PROSITE" id="PS51184"/>
    </source>
</evidence>
<dbReference type="InterPro" id="IPR008775">
    <property type="entry name" value="Phytyl_CoA_dOase-like"/>
</dbReference>
<organism evidence="4 5">
    <name type="scientific">Pelagomonas calceolata</name>
    <dbReference type="NCBI Taxonomy" id="35677"/>
    <lineage>
        <taxon>Eukaryota</taxon>
        <taxon>Sar</taxon>
        <taxon>Stramenopiles</taxon>
        <taxon>Ochrophyta</taxon>
        <taxon>Pelagophyceae</taxon>
        <taxon>Pelagomonadales</taxon>
        <taxon>Pelagomonadaceae</taxon>
        <taxon>Pelagomonas</taxon>
    </lineage>
</organism>
<dbReference type="InterPro" id="IPR041667">
    <property type="entry name" value="Cupin_8"/>
</dbReference>
<evidence type="ECO:0000313" key="4">
    <source>
        <dbReference type="EMBL" id="CAH0376539.1"/>
    </source>
</evidence>
<dbReference type="Proteomes" id="UP000789595">
    <property type="component" value="Unassembled WGS sequence"/>
</dbReference>
<accession>A0A8J2X1M9</accession>
<dbReference type="EMBL" id="CAKKNE010000005">
    <property type="protein sequence ID" value="CAH0376539.1"/>
    <property type="molecule type" value="Genomic_DNA"/>
</dbReference>
<proteinExistence type="predicted"/>
<keyword evidence="5" id="KW-1185">Reference proteome</keyword>
<dbReference type="AlphaFoldDB" id="A0A8J2X1M9"/>
<comment type="caution">
    <text evidence="4">The sequence shown here is derived from an EMBL/GenBank/DDBJ whole genome shotgun (WGS) entry which is preliminary data.</text>
</comment>
<dbReference type="OrthoDB" id="445007at2759"/>
<evidence type="ECO:0000256" key="2">
    <source>
        <dbReference type="SAM" id="MobiDB-lite"/>
    </source>
</evidence>
<evidence type="ECO:0000313" key="5">
    <source>
        <dbReference type="Proteomes" id="UP000789595"/>
    </source>
</evidence>
<evidence type="ECO:0000256" key="1">
    <source>
        <dbReference type="ARBA" id="ARBA00001962"/>
    </source>
</evidence>
<sequence length="631" mass="67578">MASKKQLSADAPAFAPVSTPPNNDETIPVAPAAVEDQRAVVADKLRRLQHAQRAQLKAMLPKLPEGPAKLQLKKKIWAIEKELFPKEAAAPPPRRAIEAVAAEALPAPSSRATALLGKYSATAAARRASSDVDIVVPARRAPAAPPASAGTVKASASDILRRYSSSAAAQRKDEASQYAAHGYCLLKGWLAADAVEALRDDLKSSRRAHGLDDDALEARDLNVDFIGLSVKDRLGADSTARTEAWAYRRLRRAATSREDGFVSERCVLGALAAAAQQAAGFERPHLLSEVFVVKPALSKTSFDWHRDDAKQLEKVGGIESAEAFCSTWAPLDDCTAASGTLELRSKKTGASQVIECEPGDVVVFAKDAWHRSSANASDGDRSVHYAQFSPTPLLLDGRPLWFAVPCEPTRESVDETRSRADACTVMPRVVRNALSKPWALPDDALSIKCTVFRSPQGKFCLDGTRHPDALLTQSMASRGVVGDVLSSEVAAYAVLDDLGDGKALALPACPLPDLSGTRPPQFFIAHGKCETQLHRDAFANCYVCLHGERTWTIAHAAHGYLERAPGAVSGDDDGRVRKVSVTLRAGDALVLPKDWWHAVAAADGAGGYSAAANFYFDHEVEGAPAAKRRKL</sequence>
<dbReference type="Pfam" id="PF05721">
    <property type="entry name" value="PhyH"/>
    <property type="match status" value="1"/>
</dbReference>
<dbReference type="Gene3D" id="2.60.120.620">
    <property type="entry name" value="q2cbj1_9rhob like domain"/>
    <property type="match status" value="1"/>
</dbReference>
<name>A0A8J2X1M9_9STRA</name>
<comment type="cofactor">
    <cofactor evidence="1">
        <name>Fe cation</name>
        <dbReference type="ChEBI" id="CHEBI:24875"/>
    </cofactor>
</comment>
<dbReference type="Gene3D" id="2.60.120.650">
    <property type="entry name" value="Cupin"/>
    <property type="match status" value="1"/>
</dbReference>
<dbReference type="SUPFAM" id="SSF51197">
    <property type="entry name" value="Clavaminate synthase-like"/>
    <property type="match status" value="2"/>
</dbReference>
<dbReference type="PROSITE" id="PS51184">
    <property type="entry name" value="JMJC"/>
    <property type="match status" value="1"/>
</dbReference>
<dbReference type="PANTHER" id="PTHR20883:SF46">
    <property type="entry name" value="PHYTANOYL-COA HYDROXYLASE"/>
    <property type="match status" value="1"/>
</dbReference>
<protein>
    <recommendedName>
        <fullName evidence="3">JmjC domain-containing protein</fullName>
    </recommendedName>
</protein>
<dbReference type="Pfam" id="PF13621">
    <property type="entry name" value="Cupin_8"/>
    <property type="match status" value="1"/>
</dbReference>
<feature type="domain" description="JmjC" evidence="3">
    <location>
        <begin position="496"/>
        <end position="631"/>
    </location>
</feature>